<dbReference type="Proteomes" id="UP000094094">
    <property type="component" value="Chromosome"/>
</dbReference>
<feature type="compositionally biased region" description="Low complexity" evidence="1">
    <location>
        <begin position="286"/>
        <end position="301"/>
    </location>
</feature>
<feature type="compositionally biased region" description="Polar residues" evidence="1">
    <location>
        <begin position="130"/>
        <end position="141"/>
    </location>
</feature>
<feature type="region of interest" description="Disordered" evidence="1">
    <location>
        <begin position="1"/>
        <end position="157"/>
    </location>
</feature>
<evidence type="ECO:0000313" key="2">
    <source>
        <dbReference type="EMBL" id="AOP46052.1"/>
    </source>
</evidence>
<dbReference type="OrthoDB" id="4218593at2"/>
<reference evidence="2 3" key="1">
    <citation type="submission" date="2016-09" db="EMBL/GenBank/DDBJ databases">
        <title>Complete genome sequencing of Streptomyces lydicus 103 and metabolic pathways analysis of antibiotic biosynthesis.</title>
        <authorList>
            <person name="Jia N."/>
            <person name="Ding M.-Z."/>
            <person name="Gao F."/>
            <person name="Yuan Y.-J."/>
        </authorList>
    </citation>
    <scope>NUCLEOTIDE SEQUENCE [LARGE SCALE GENOMIC DNA]</scope>
    <source>
        <strain evidence="2 3">103</strain>
    </source>
</reference>
<name>A0A1D7VH10_9ACTN</name>
<accession>A0A1D7VH10</accession>
<evidence type="ECO:0000313" key="3">
    <source>
        <dbReference type="Proteomes" id="UP000094094"/>
    </source>
</evidence>
<dbReference type="KEGG" id="slc:SL103_07190"/>
<proteinExistence type="predicted"/>
<feature type="region of interest" description="Disordered" evidence="1">
    <location>
        <begin position="284"/>
        <end position="304"/>
    </location>
</feature>
<gene>
    <name evidence="2" type="ORF">SL103_07190</name>
</gene>
<feature type="compositionally biased region" description="Polar residues" evidence="1">
    <location>
        <begin position="85"/>
        <end position="110"/>
    </location>
</feature>
<dbReference type="EMBL" id="CP017157">
    <property type="protein sequence ID" value="AOP46052.1"/>
    <property type="molecule type" value="Genomic_DNA"/>
</dbReference>
<feature type="compositionally biased region" description="Polar residues" evidence="1">
    <location>
        <begin position="60"/>
        <end position="73"/>
    </location>
</feature>
<protein>
    <submittedName>
        <fullName evidence="2">Uncharacterized protein</fullName>
    </submittedName>
</protein>
<sequence length="446" mass="47499">MLGRNAAALGGPGRRTTPSGAAPRTAPKPTGGASLRKHTGGGAAPTLSGAAGRLARTFSRKSPTTAAGINTPQGGARRTGGAKQPKSSGRQQPGNSKGSYKPAPQQSTTSAGGRARKAAKALTQAALRNRGQSGKQPNSGKLKTRPKRTSRQEKSKLRGAWRGLRHGSRLTKQGSYWVGRKLRKHLSPVTRDRLRKAATPLRATARLVARHGSPLLAHAWRYGSRALLNGHLALGSVRFSTVGPNWLRPLARVFHTLTTPAARALAWAGSWGWLNRWMYRHTSADTTPPKTRRTTPTGVRTAGAHRAVHSPTRITTPATNGVPVSSIEPALPLQYAADAVRTAGAMMVLNPAGNMVGYEATINSLAEIQRAIGDVIAMAAHSSRESFKVNAAIPEAYDDTAVYAHALAGRLDSIPTLYRIIHAEQIDNIENPTIQGAKWDQSANWQ</sequence>
<keyword evidence="3" id="KW-1185">Reference proteome</keyword>
<dbReference type="AlphaFoldDB" id="A0A1D7VH10"/>
<organism evidence="2 3">
    <name type="scientific">Streptomyces lydicus</name>
    <dbReference type="NCBI Taxonomy" id="47763"/>
    <lineage>
        <taxon>Bacteria</taxon>
        <taxon>Bacillati</taxon>
        <taxon>Actinomycetota</taxon>
        <taxon>Actinomycetes</taxon>
        <taxon>Kitasatosporales</taxon>
        <taxon>Streptomycetaceae</taxon>
        <taxon>Streptomyces</taxon>
    </lineage>
</organism>
<evidence type="ECO:0000256" key="1">
    <source>
        <dbReference type="SAM" id="MobiDB-lite"/>
    </source>
</evidence>